<evidence type="ECO:0000256" key="4">
    <source>
        <dbReference type="ARBA" id="ARBA00023125"/>
    </source>
</evidence>
<gene>
    <name evidence="7" type="ORF">LMG27952_06343</name>
</gene>
<feature type="region of interest" description="Disordered" evidence="5">
    <location>
        <begin position="61"/>
        <end position="93"/>
    </location>
</feature>
<keyword evidence="4" id="KW-0238">DNA-binding</keyword>
<evidence type="ECO:0000256" key="2">
    <source>
        <dbReference type="ARBA" id="ARBA00010610"/>
    </source>
</evidence>
<evidence type="ECO:0000256" key="5">
    <source>
        <dbReference type="SAM" id="MobiDB-lite"/>
    </source>
</evidence>
<evidence type="ECO:0000256" key="3">
    <source>
        <dbReference type="ARBA" id="ARBA00022490"/>
    </source>
</evidence>
<evidence type="ECO:0000256" key="1">
    <source>
        <dbReference type="ARBA" id="ARBA00004453"/>
    </source>
</evidence>
<dbReference type="InterPro" id="IPR027444">
    <property type="entry name" value="H-NS_C_dom"/>
</dbReference>
<protein>
    <recommendedName>
        <fullName evidence="6">DNA-binding protein H-NS-like C-terminal domain-containing protein</fullName>
    </recommendedName>
</protein>
<proteinExistence type="inferred from homology"/>
<dbReference type="Proteomes" id="UP000656319">
    <property type="component" value="Unassembled WGS sequence"/>
</dbReference>
<sequence length="106" mass="11727">MSNEGGKEMSQYSELKAQIAKLQAQAEEARRTEIADVIATIREKIAEYGLSAQDLGFAEAARRGRPPKKAPLPARYQDPKSGATWSGRGKPPKWIAGKNRERYLIA</sequence>
<dbReference type="SUPFAM" id="SSF81273">
    <property type="entry name" value="H-NS histone-like proteins"/>
    <property type="match status" value="1"/>
</dbReference>
<name>A0ABM8P647_9BURK</name>
<dbReference type="PANTHER" id="PTHR38097:SF2">
    <property type="entry name" value="DNA-BINDING PROTEIN STPA"/>
    <property type="match status" value="1"/>
</dbReference>
<dbReference type="PANTHER" id="PTHR38097">
    <property type="match status" value="1"/>
</dbReference>
<comment type="similarity">
    <text evidence="2">Belongs to the histone-like protein H-NS family.</text>
</comment>
<dbReference type="Gene3D" id="4.10.430.30">
    <property type="match status" value="1"/>
</dbReference>
<dbReference type="Pfam" id="PF00816">
    <property type="entry name" value="Histone_HNS"/>
    <property type="match status" value="1"/>
</dbReference>
<dbReference type="EMBL" id="CAJHCQ010000022">
    <property type="protein sequence ID" value="CAD6557310.1"/>
    <property type="molecule type" value="Genomic_DNA"/>
</dbReference>
<keyword evidence="8" id="KW-1185">Reference proteome</keyword>
<evidence type="ECO:0000259" key="6">
    <source>
        <dbReference type="SMART" id="SM00528"/>
    </source>
</evidence>
<dbReference type="SMART" id="SM00528">
    <property type="entry name" value="HNS"/>
    <property type="match status" value="1"/>
</dbReference>
<reference evidence="7 8" key="1">
    <citation type="submission" date="2020-10" db="EMBL/GenBank/DDBJ databases">
        <authorList>
            <person name="Peeters C."/>
        </authorList>
    </citation>
    <scope>NUCLEOTIDE SEQUENCE [LARGE SCALE GENOMIC DNA]</scope>
    <source>
        <strain evidence="7 8">LMG 27952</strain>
    </source>
</reference>
<comment type="subcellular location">
    <subcellularLocation>
        <location evidence="1">Cytoplasm</location>
        <location evidence="1">Nucleoid</location>
    </subcellularLocation>
</comment>
<evidence type="ECO:0000313" key="7">
    <source>
        <dbReference type="EMBL" id="CAD6557310.1"/>
    </source>
</evidence>
<feature type="domain" description="DNA-binding protein H-NS-like C-terminal" evidence="6">
    <location>
        <begin position="66"/>
        <end position="105"/>
    </location>
</feature>
<keyword evidence="3" id="KW-0963">Cytoplasm</keyword>
<comment type="caution">
    <text evidence="7">The sequence shown here is derived from an EMBL/GenBank/DDBJ whole genome shotgun (WGS) entry which is preliminary data.</text>
</comment>
<accession>A0ABM8P647</accession>
<organism evidence="7 8">
    <name type="scientific">Paraburkholderia hiiakae</name>
    <dbReference type="NCBI Taxonomy" id="1081782"/>
    <lineage>
        <taxon>Bacteria</taxon>
        <taxon>Pseudomonadati</taxon>
        <taxon>Pseudomonadota</taxon>
        <taxon>Betaproteobacteria</taxon>
        <taxon>Burkholderiales</taxon>
        <taxon>Burkholderiaceae</taxon>
        <taxon>Paraburkholderia</taxon>
    </lineage>
</organism>
<evidence type="ECO:0000313" key="8">
    <source>
        <dbReference type="Proteomes" id="UP000656319"/>
    </source>
</evidence>